<dbReference type="Gene3D" id="1.10.10.10">
    <property type="entry name" value="Winged helix-like DNA-binding domain superfamily/Winged helix DNA-binding domain"/>
    <property type="match status" value="1"/>
</dbReference>
<dbReference type="RefSeq" id="WP_201846108.1">
    <property type="nucleotide sequence ID" value="NZ_JABBYC010000010.1"/>
</dbReference>
<sequence length="76" mass="7932">MSSKSARRGRMDDGRAARAVLATEGLRKVAAATPAHIALARELVLDQLTSEQIDQLTAIATTTSRASGPEGHAPHA</sequence>
<proteinExistence type="predicted"/>
<organism evidence="1 2">
    <name type="scientific">Myceligenerans indicum</name>
    <dbReference type="NCBI Taxonomy" id="2593663"/>
    <lineage>
        <taxon>Bacteria</taxon>
        <taxon>Bacillati</taxon>
        <taxon>Actinomycetota</taxon>
        <taxon>Actinomycetes</taxon>
        <taxon>Micrococcales</taxon>
        <taxon>Promicromonosporaceae</taxon>
        <taxon>Myceligenerans</taxon>
    </lineage>
</organism>
<evidence type="ECO:0000313" key="2">
    <source>
        <dbReference type="Proteomes" id="UP000675409"/>
    </source>
</evidence>
<dbReference type="EMBL" id="JABBYC010000010">
    <property type="protein sequence ID" value="MBL0886261.1"/>
    <property type="molecule type" value="Genomic_DNA"/>
</dbReference>
<evidence type="ECO:0000313" key="1">
    <source>
        <dbReference type="EMBL" id="MBL0886261.1"/>
    </source>
</evidence>
<dbReference type="InterPro" id="IPR036388">
    <property type="entry name" value="WH-like_DNA-bd_sf"/>
</dbReference>
<protein>
    <submittedName>
        <fullName evidence="1">Uncharacterized protein</fullName>
    </submittedName>
</protein>
<gene>
    <name evidence="1" type="ORF">HGK34_08260</name>
</gene>
<name>A0ABS1LJ89_9MICO</name>
<reference evidence="1 2" key="1">
    <citation type="journal article" date="2021" name="Arch. Microbiol.">
        <title>Myceligenerans indicum sp. nov., an actinobacterium isolated from mangrove sediment of Sundarbans, India.</title>
        <authorList>
            <person name="Asha K."/>
            <person name="Bhadury P."/>
        </authorList>
    </citation>
    <scope>NUCLEOTIDE SEQUENCE [LARGE SCALE GENOMIC DNA]</scope>
    <source>
        <strain evidence="1 2">I2</strain>
    </source>
</reference>
<accession>A0ABS1LJ89</accession>
<dbReference type="Proteomes" id="UP000675409">
    <property type="component" value="Unassembled WGS sequence"/>
</dbReference>
<comment type="caution">
    <text evidence="1">The sequence shown here is derived from an EMBL/GenBank/DDBJ whole genome shotgun (WGS) entry which is preliminary data.</text>
</comment>
<keyword evidence="2" id="KW-1185">Reference proteome</keyword>